<dbReference type="FunFam" id="2.40.128.330:FF:000002">
    <property type="entry name" value="Inner membrane magnesium transporter mrs2"/>
    <property type="match status" value="1"/>
</dbReference>
<keyword evidence="4 12" id="KW-0812">Transmembrane</keyword>
<evidence type="ECO:0000256" key="11">
    <source>
        <dbReference type="ARBA" id="ARBA00023136"/>
    </source>
</evidence>
<evidence type="ECO:0000256" key="4">
    <source>
        <dbReference type="ARBA" id="ARBA00022692"/>
    </source>
</evidence>
<organism evidence="13 14">
    <name type="scientific">Armillaria luteobubalina</name>
    <dbReference type="NCBI Taxonomy" id="153913"/>
    <lineage>
        <taxon>Eukaryota</taxon>
        <taxon>Fungi</taxon>
        <taxon>Dikarya</taxon>
        <taxon>Basidiomycota</taxon>
        <taxon>Agaricomycotina</taxon>
        <taxon>Agaricomycetes</taxon>
        <taxon>Agaricomycetidae</taxon>
        <taxon>Agaricales</taxon>
        <taxon>Marasmiineae</taxon>
        <taxon>Physalacriaceae</taxon>
        <taxon>Armillaria</taxon>
    </lineage>
</organism>
<evidence type="ECO:0000256" key="8">
    <source>
        <dbReference type="ARBA" id="ARBA00022989"/>
    </source>
</evidence>
<keyword evidence="9 12" id="KW-0406">Ion transport</keyword>
<dbReference type="Gene3D" id="1.20.58.340">
    <property type="entry name" value="Magnesium transport protein CorA, transmembrane region"/>
    <property type="match status" value="1"/>
</dbReference>
<evidence type="ECO:0000256" key="7">
    <source>
        <dbReference type="ARBA" id="ARBA00022946"/>
    </source>
</evidence>
<comment type="subcellular location">
    <subcellularLocation>
        <location evidence="1 12">Mitochondrion inner membrane</location>
        <topology evidence="1 12">Multi-pass membrane protein</topology>
    </subcellularLocation>
</comment>
<protein>
    <recommendedName>
        <fullName evidence="12">Magnesium transporter</fullName>
    </recommendedName>
</protein>
<dbReference type="GO" id="GO:0015095">
    <property type="term" value="F:magnesium ion transmembrane transporter activity"/>
    <property type="evidence" value="ECO:0007669"/>
    <property type="project" value="TreeGrafter"/>
</dbReference>
<proteinExistence type="inferred from homology"/>
<dbReference type="CDD" id="cd12823">
    <property type="entry name" value="Mrs2_Mfm1p-like"/>
    <property type="match status" value="1"/>
</dbReference>
<keyword evidence="6 12" id="KW-0460">Magnesium</keyword>
<sequence length="484" mass="54271">MPRGIFALAKNFKFSKKFPALWSSTSSARRGSCPSRMHTSVCRPLYSHVVARRTAMNTIQTPAVARRSIFTHCHRKGAEDGSARGRKKDFFLSSRTLGARYLRWPTREHLDGCEPTEPQEELAKADILEKVMKGRQPSDLMLRCTILDAEGNVKTISGQFKKSDLSAEHRLNPRDLRKIDSRVPNLVPTILVRKEAILVNILHVRALVKADAVVLFDTYGSADSRLHSVFLYHLEHNLKSKGSGLPYEFRALESILLSVLSALEAEMVFIRNLVGGLLAELEDDIDHDSLKRLLHYSRRLASFQSRAKLVEQALEEVLEQDEDLNAMYLTDKKNGNAREIDDHEELEFLLESFSKQVEEIVSEVGNIDTNVESTQEIVELILDSNRNSLLALDLQVSIATFGVGTGAFLASLLGMNLTNHFESHPWAFYGMTGFSSIIAGCVALAGFRKLARMRKIGLASNSGKRKTKPWLPLPLRARKSDGWS</sequence>
<keyword evidence="7" id="KW-0809">Transit peptide</keyword>
<feature type="transmembrane region" description="Helical" evidence="12">
    <location>
        <begin position="426"/>
        <end position="447"/>
    </location>
</feature>
<comment type="caution">
    <text evidence="12">Lacks conserved residue(s) required for the propagation of feature annotation.</text>
</comment>
<gene>
    <name evidence="13" type="ORF">EDD18DRAFT_207816</name>
</gene>
<evidence type="ECO:0000256" key="2">
    <source>
        <dbReference type="ARBA" id="ARBA00009765"/>
    </source>
</evidence>
<keyword evidence="8 12" id="KW-1133">Transmembrane helix</keyword>
<dbReference type="PANTHER" id="PTHR13890">
    <property type="entry name" value="RNA SPLICING PROTEIN MRS2, MITOCHONDRIAL"/>
    <property type="match status" value="1"/>
</dbReference>
<keyword evidence="14" id="KW-1185">Reference proteome</keyword>
<comment type="caution">
    <text evidence="13">The sequence shown here is derived from an EMBL/GenBank/DDBJ whole genome shotgun (WGS) entry which is preliminary data.</text>
</comment>
<evidence type="ECO:0000256" key="1">
    <source>
        <dbReference type="ARBA" id="ARBA00004448"/>
    </source>
</evidence>
<evidence type="ECO:0000256" key="3">
    <source>
        <dbReference type="ARBA" id="ARBA00022448"/>
    </source>
</evidence>
<dbReference type="PANTHER" id="PTHR13890:SF0">
    <property type="entry name" value="MAGNESIUM TRANSPORTER MRS2 HOMOLOG, MITOCHONDRIAL"/>
    <property type="match status" value="1"/>
</dbReference>
<evidence type="ECO:0000256" key="6">
    <source>
        <dbReference type="ARBA" id="ARBA00022842"/>
    </source>
</evidence>
<dbReference type="Pfam" id="PF22099">
    <property type="entry name" value="MRS2-like"/>
    <property type="match status" value="1"/>
</dbReference>
<evidence type="ECO:0000313" key="14">
    <source>
        <dbReference type="Proteomes" id="UP001175228"/>
    </source>
</evidence>
<dbReference type="AlphaFoldDB" id="A0AA39TP65"/>
<dbReference type="Proteomes" id="UP001175228">
    <property type="component" value="Unassembled WGS sequence"/>
</dbReference>
<dbReference type="GO" id="GO:0045016">
    <property type="term" value="P:mitochondrial magnesium ion transmembrane transport"/>
    <property type="evidence" value="ECO:0007669"/>
    <property type="project" value="TreeGrafter"/>
</dbReference>
<dbReference type="GO" id="GO:0005743">
    <property type="term" value="C:mitochondrial inner membrane"/>
    <property type="evidence" value="ECO:0007669"/>
    <property type="project" value="UniProtKB-SubCell"/>
</dbReference>
<evidence type="ECO:0000256" key="5">
    <source>
        <dbReference type="ARBA" id="ARBA00022792"/>
    </source>
</evidence>
<evidence type="ECO:0000256" key="9">
    <source>
        <dbReference type="ARBA" id="ARBA00023065"/>
    </source>
</evidence>
<accession>A0AA39TP65</accession>
<dbReference type="InterPro" id="IPR039204">
    <property type="entry name" value="MRS2-like"/>
</dbReference>
<keyword evidence="11 12" id="KW-0472">Membrane</keyword>
<name>A0AA39TP65_9AGAR</name>
<evidence type="ECO:0000256" key="10">
    <source>
        <dbReference type="ARBA" id="ARBA00023128"/>
    </source>
</evidence>
<evidence type="ECO:0000256" key="12">
    <source>
        <dbReference type="RuleBase" id="RU366042"/>
    </source>
</evidence>
<evidence type="ECO:0000313" key="13">
    <source>
        <dbReference type="EMBL" id="KAK0496481.1"/>
    </source>
</evidence>
<keyword evidence="3 12" id="KW-0813">Transport</keyword>
<dbReference type="Gene3D" id="2.40.128.330">
    <property type="match status" value="1"/>
</dbReference>
<keyword evidence="5 12" id="KW-0999">Mitochondrion inner membrane</keyword>
<keyword evidence="10" id="KW-0496">Mitochondrion</keyword>
<reference evidence="13" key="1">
    <citation type="submission" date="2023-06" db="EMBL/GenBank/DDBJ databases">
        <authorList>
            <consortium name="Lawrence Berkeley National Laboratory"/>
            <person name="Ahrendt S."/>
            <person name="Sahu N."/>
            <person name="Indic B."/>
            <person name="Wong-Bajracharya J."/>
            <person name="Merenyi Z."/>
            <person name="Ke H.-M."/>
            <person name="Monk M."/>
            <person name="Kocsube S."/>
            <person name="Drula E."/>
            <person name="Lipzen A."/>
            <person name="Balint B."/>
            <person name="Henrissat B."/>
            <person name="Andreopoulos B."/>
            <person name="Martin F.M."/>
            <person name="Harder C.B."/>
            <person name="Rigling D."/>
            <person name="Ford K.L."/>
            <person name="Foster G.D."/>
            <person name="Pangilinan J."/>
            <person name="Papanicolaou A."/>
            <person name="Barry K."/>
            <person name="LaButti K."/>
            <person name="Viragh M."/>
            <person name="Koriabine M."/>
            <person name="Yan M."/>
            <person name="Riley R."/>
            <person name="Champramary S."/>
            <person name="Plett K.L."/>
            <person name="Tsai I.J."/>
            <person name="Slot J."/>
            <person name="Sipos G."/>
            <person name="Plett J."/>
            <person name="Nagy L.G."/>
            <person name="Grigoriev I.V."/>
        </authorList>
    </citation>
    <scope>NUCLEOTIDE SEQUENCE</scope>
    <source>
        <strain evidence="13">HWK02</strain>
    </source>
</reference>
<comment type="similarity">
    <text evidence="2 12">Belongs to the CorA metal ion transporter (MIT) (TC 1.A.35) family.</text>
</comment>
<dbReference type="EMBL" id="JAUEPU010000015">
    <property type="protein sequence ID" value="KAK0496481.1"/>
    <property type="molecule type" value="Genomic_DNA"/>
</dbReference>